<dbReference type="GeneID" id="109587962"/>
<dbReference type="EnsemblMetazoa" id="XM_020004171.1">
    <property type="protein sequence ID" value="XP_019859730.1"/>
    <property type="gene ID" value="LOC109587962"/>
</dbReference>
<reference evidence="1" key="2">
    <citation type="submission" date="2024-06" db="UniProtKB">
        <authorList>
            <consortium name="EnsemblMetazoa"/>
        </authorList>
    </citation>
    <scope>IDENTIFICATION</scope>
</reference>
<accession>A0AAN0JS76</accession>
<dbReference type="RefSeq" id="XP_019859730.1">
    <property type="nucleotide sequence ID" value="XM_020004171.1"/>
</dbReference>
<proteinExistence type="predicted"/>
<dbReference type="EnsemblMetazoa" id="XM_020004170.1">
    <property type="protein sequence ID" value="XP_019859729.1"/>
    <property type="gene ID" value="LOC109587962"/>
</dbReference>
<dbReference type="Proteomes" id="UP000007879">
    <property type="component" value="Unassembled WGS sequence"/>
</dbReference>
<keyword evidence="2" id="KW-1185">Reference proteome</keyword>
<sequence length="109" mass="13027">MLVSIEPKQANPSSQYYIDGLDPDQQPYIPIEGNQESYEVYMQYKSYVEQRFKILYEMGQLDQKRIELESELHGEELKSTKSTTFFHHYSSILQENRELEEELKKLRSL</sequence>
<reference evidence="2" key="1">
    <citation type="journal article" date="2010" name="Nature">
        <title>The Amphimedon queenslandica genome and the evolution of animal complexity.</title>
        <authorList>
            <person name="Srivastava M."/>
            <person name="Simakov O."/>
            <person name="Chapman J."/>
            <person name="Fahey B."/>
            <person name="Gauthier M.E."/>
            <person name="Mitros T."/>
            <person name="Richards G.S."/>
            <person name="Conaco C."/>
            <person name="Dacre M."/>
            <person name="Hellsten U."/>
            <person name="Larroux C."/>
            <person name="Putnam N.H."/>
            <person name="Stanke M."/>
            <person name="Adamska M."/>
            <person name="Darling A."/>
            <person name="Degnan S.M."/>
            <person name="Oakley T.H."/>
            <person name="Plachetzki D.C."/>
            <person name="Zhai Y."/>
            <person name="Adamski M."/>
            <person name="Calcino A."/>
            <person name="Cummins S.F."/>
            <person name="Goodstein D.M."/>
            <person name="Harris C."/>
            <person name="Jackson D.J."/>
            <person name="Leys S.P."/>
            <person name="Shu S."/>
            <person name="Woodcroft B.J."/>
            <person name="Vervoort M."/>
            <person name="Kosik K.S."/>
            <person name="Manning G."/>
            <person name="Degnan B.M."/>
            <person name="Rokhsar D.S."/>
        </authorList>
    </citation>
    <scope>NUCLEOTIDE SEQUENCE [LARGE SCALE GENOMIC DNA]</scope>
</reference>
<evidence type="ECO:0000313" key="2">
    <source>
        <dbReference type="Proteomes" id="UP000007879"/>
    </source>
</evidence>
<protein>
    <submittedName>
        <fullName evidence="1">Uncharacterized protein</fullName>
    </submittedName>
</protein>
<dbReference type="AlphaFoldDB" id="A0AAN0JS76"/>
<name>A0AAN0JS76_AMPQE</name>
<evidence type="ECO:0000313" key="1">
    <source>
        <dbReference type="EnsemblMetazoa" id="XP_019859729.1"/>
    </source>
</evidence>
<organism evidence="1 2">
    <name type="scientific">Amphimedon queenslandica</name>
    <name type="common">Sponge</name>
    <dbReference type="NCBI Taxonomy" id="400682"/>
    <lineage>
        <taxon>Eukaryota</taxon>
        <taxon>Metazoa</taxon>
        <taxon>Porifera</taxon>
        <taxon>Demospongiae</taxon>
        <taxon>Heteroscleromorpha</taxon>
        <taxon>Haplosclerida</taxon>
        <taxon>Niphatidae</taxon>
        <taxon>Amphimedon</taxon>
    </lineage>
</organism>
<dbReference type="RefSeq" id="XP_019859729.1">
    <property type="nucleotide sequence ID" value="XM_020004170.1"/>
</dbReference>